<protein>
    <recommendedName>
        <fullName evidence="7">AAA+ ATPase domain-containing protein</fullName>
    </recommendedName>
</protein>
<dbReference type="InterPro" id="IPR010448">
    <property type="entry name" value="Torsin"/>
</dbReference>
<feature type="region of interest" description="Disordered" evidence="2">
    <location>
        <begin position="24"/>
        <end position="79"/>
    </location>
</feature>
<evidence type="ECO:0000256" key="1">
    <source>
        <dbReference type="ARBA" id="ARBA00006235"/>
    </source>
</evidence>
<dbReference type="AlphaFoldDB" id="B0X8L0"/>
<comment type="similarity">
    <text evidence="1">Belongs to the ClpA/ClpB family. Torsin subfamily.</text>
</comment>
<keyword evidence="3" id="KW-1133">Transmembrane helix</keyword>
<dbReference type="HOGENOM" id="CLU_696889_0_0_1"/>
<reference evidence="4" key="1">
    <citation type="submission" date="2007-03" db="EMBL/GenBank/DDBJ databases">
        <title>Annotation of Culex pipiens quinquefasciatus.</title>
        <authorList>
            <consortium name="The Broad Institute Genome Sequencing Platform"/>
            <person name="Atkinson P.W."/>
            <person name="Hemingway J."/>
            <person name="Christensen B.M."/>
            <person name="Higgs S."/>
            <person name="Kodira C."/>
            <person name="Hannick L."/>
            <person name="Megy K."/>
            <person name="O'Leary S."/>
            <person name="Pearson M."/>
            <person name="Haas B.J."/>
            <person name="Mauceli E."/>
            <person name="Wortman J.R."/>
            <person name="Lee N.H."/>
            <person name="Guigo R."/>
            <person name="Stanke M."/>
            <person name="Alvarado L."/>
            <person name="Amedeo P."/>
            <person name="Antoine C.H."/>
            <person name="Arensburger P."/>
            <person name="Bidwell S.L."/>
            <person name="Crawford M."/>
            <person name="Camaro F."/>
            <person name="Devon K."/>
            <person name="Engels R."/>
            <person name="Hammond M."/>
            <person name="Howarth C."/>
            <person name="Koehrsen M."/>
            <person name="Lawson D."/>
            <person name="Montgomery P."/>
            <person name="Nene V."/>
            <person name="Nusbaum C."/>
            <person name="Puiu D."/>
            <person name="Romero-Severson J."/>
            <person name="Severson D.W."/>
            <person name="Shumway M."/>
            <person name="Sisk P."/>
            <person name="Stolte C."/>
            <person name="Zeng Q."/>
            <person name="Eisenstadt E."/>
            <person name="Fraser-Liggett C."/>
            <person name="Strausberg R."/>
            <person name="Galagan J."/>
            <person name="Birren B."/>
            <person name="Collins F.H."/>
        </authorList>
    </citation>
    <scope>NUCLEOTIDE SEQUENCE [LARGE SCALE GENOMIC DNA]</scope>
    <source>
        <strain evidence="4">JHB</strain>
    </source>
</reference>
<keyword evidence="6" id="KW-1185">Reference proteome</keyword>
<dbReference type="VEuPathDB" id="VectorBase:CPIJ015558"/>
<evidence type="ECO:0000313" key="4">
    <source>
        <dbReference type="EMBL" id="EDS42602.1"/>
    </source>
</evidence>
<feature type="transmembrane region" description="Helical" evidence="3">
    <location>
        <begin position="118"/>
        <end position="136"/>
    </location>
</feature>
<name>B0X8L0_CULQU</name>
<dbReference type="GO" id="GO:0012505">
    <property type="term" value="C:endomembrane system"/>
    <property type="evidence" value="ECO:0007669"/>
    <property type="project" value="UniProtKB-ARBA"/>
</dbReference>
<dbReference type="GO" id="GO:0016887">
    <property type="term" value="F:ATP hydrolysis activity"/>
    <property type="evidence" value="ECO:0007669"/>
    <property type="project" value="InterPro"/>
</dbReference>
<keyword evidence="3" id="KW-0812">Transmembrane</keyword>
<accession>B0X8L0</accession>
<dbReference type="GO" id="GO:0071218">
    <property type="term" value="P:cellular response to misfolded protein"/>
    <property type="evidence" value="ECO:0007669"/>
    <property type="project" value="TreeGrafter"/>
</dbReference>
<evidence type="ECO:0000313" key="6">
    <source>
        <dbReference type="Proteomes" id="UP000002320"/>
    </source>
</evidence>
<dbReference type="EMBL" id="DS232492">
    <property type="protein sequence ID" value="EDS42602.1"/>
    <property type="molecule type" value="Genomic_DNA"/>
</dbReference>
<dbReference type="VEuPathDB" id="VectorBase:CQUJHB005949"/>
<gene>
    <name evidence="5" type="primary">6049175</name>
    <name evidence="4" type="ORF">CpipJ_CPIJ015558</name>
</gene>
<proteinExistence type="inferred from homology"/>
<evidence type="ECO:0000256" key="3">
    <source>
        <dbReference type="SAM" id="Phobius"/>
    </source>
</evidence>
<dbReference type="KEGG" id="cqu:CpipJ_CPIJ015558"/>
<dbReference type="Proteomes" id="UP000002320">
    <property type="component" value="Unassembled WGS sequence"/>
</dbReference>
<sequence>MSSTDSNALSALFDDQVPSKDKHYEFGFALPSPTPSSVVQPMDVDSSGGPLQLLQSPIKQEPTTVPEYPGEKRQRLNDGQVKRKIRKLAAEESRNQNHQGGGVIVGESRFRQLIGLRLLLVCSSAVVMAVCVGLLTDDNVRKDFYKRYKRQYELLLYGAEDYCSRQLDFSNVTRALDAQLVGQRDAIEHVSRVFYDNRHQLYSSLALVGSVGVGKSLMANIIAENFQWRPNVHRFTLSVSPNPDQQYARFQQFVQSLRSAPLEPKCGHNLLIIDGLGSEDIATVNKMDQRMSFVATKDTMPTTAIFVFQGTAFDEIDGNFGVLNGTIERVRLRQLDEGDLERCVHQEAASLGYNVEENPRLLRTVMDSMDVNRYGCKAVLAKLGFYWQQGLGSTGE</sequence>
<feature type="compositionally biased region" description="Polar residues" evidence="2">
    <location>
        <begin position="53"/>
        <end position="63"/>
    </location>
</feature>
<reference evidence="5" key="2">
    <citation type="submission" date="2021-02" db="UniProtKB">
        <authorList>
            <consortium name="EnsemblMetazoa"/>
        </authorList>
    </citation>
    <scope>IDENTIFICATION</scope>
    <source>
        <strain evidence="5">JHB</strain>
    </source>
</reference>
<dbReference type="InParanoid" id="B0X8L0"/>
<evidence type="ECO:0000256" key="2">
    <source>
        <dbReference type="SAM" id="MobiDB-lite"/>
    </source>
</evidence>
<evidence type="ECO:0008006" key="7">
    <source>
        <dbReference type="Google" id="ProtNLM"/>
    </source>
</evidence>
<organism>
    <name type="scientific">Culex quinquefasciatus</name>
    <name type="common">Southern house mosquito</name>
    <name type="synonym">Culex pungens</name>
    <dbReference type="NCBI Taxonomy" id="7176"/>
    <lineage>
        <taxon>Eukaryota</taxon>
        <taxon>Metazoa</taxon>
        <taxon>Ecdysozoa</taxon>
        <taxon>Arthropoda</taxon>
        <taxon>Hexapoda</taxon>
        <taxon>Insecta</taxon>
        <taxon>Pterygota</taxon>
        <taxon>Neoptera</taxon>
        <taxon>Endopterygota</taxon>
        <taxon>Diptera</taxon>
        <taxon>Nematocera</taxon>
        <taxon>Culicoidea</taxon>
        <taxon>Culicidae</taxon>
        <taxon>Culicinae</taxon>
        <taxon>Culicini</taxon>
        <taxon>Culex</taxon>
        <taxon>Culex</taxon>
    </lineage>
</organism>
<evidence type="ECO:0000313" key="5">
    <source>
        <dbReference type="EnsemblMetazoa" id="CPIJ015558-PA"/>
    </source>
</evidence>
<dbReference type="PANTHER" id="PTHR10760">
    <property type="entry name" value="TORSIN"/>
    <property type="match status" value="1"/>
</dbReference>
<dbReference type="OrthoDB" id="8191652at2759"/>
<dbReference type="GO" id="GO:0005524">
    <property type="term" value="F:ATP binding"/>
    <property type="evidence" value="ECO:0007669"/>
    <property type="project" value="InterPro"/>
</dbReference>
<dbReference type="GO" id="GO:0005737">
    <property type="term" value="C:cytoplasm"/>
    <property type="evidence" value="ECO:0007669"/>
    <property type="project" value="UniProtKB-ARBA"/>
</dbReference>
<dbReference type="eggNOG" id="ENOG502SDUG">
    <property type="taxonomic scope" value="Eukaryota"/>
</dbReference>
<dbReference type="PANTHER" id="PTHR10760:SF2">
    <property type="entry name" value="LD13476P-RELATED"/>
    <property type="match status" value="1"/>
</dbReference>
<dbReference type="SUPFAM" id="SSF52540">
    <property type="entry name" value="P-loop containing nucleoside triphosphate hydrolases"/>
    <property type="match status" value="1"/>
</dbReference>
<dbReference type="InterPro" id="IPR027417">
    <property type="entry name" value="P-loop_NTPase"/>
</dbReference>
<dbReference type="Gene3D" id="3.40.50.300">
    <property type="entry name" value="P-loop containing nucleotide triphosphate hydrolases"/>
    <property type="match status" value="1"/>
</dbReference>
<keyword evidence="3" id="KW-0472">Membrane</keyword>
<dbReference type="EnsemblMetazoa" id="CPIJ015558-RA">
    <property type="protein sequence ID" value="CPIJ015558-PA"/>
    <property type="gene ID" value="CPIJ015558"/>
</dbReference>
<dbReference type="OMA" id="KAFPRIM"/>